<evidence type="ECO:0000313" key="2">
    <source>
        <dbReference type="EMBL" id="KAF2004222.1"/>
    </source>
</evidence>
<keyword evidence="3" id="KW-1185">Reference proteome</keyword>
<feature type="region of interest" description="Disordered" evidence="1">
    <location>
        <begin position="206"/>
        <end position="230"/>
    </location>
</feature>
<evidence type="ECO:0000256" key="1">
    <source>
        <dbReference type="SAM" id="MobiDB-lite"/>
    </source>
</evidence>
<sequence length="367" mass="40343">MDGDLGFGFSSSHQKRTHNQMENDGTPSPTWPTLQHHRLSVSREPSVSSHPQVSGLHLPPHFNNMPPAPQRRYPGDGLDFRRPAGMARNDSPAAVIDLTADDAGPSASSNSRPSQYRPTARAQRGPRHPRDIINIDEDDSLPPPPDSPEIEFISSRRLDPPTRRDPPSFTIPDEEDAGFEITGVQAVPEERRRRGQFEEMMGMLGVRGNFEGRPPVPPPRGQRHRSQRGHGHVHVGFIPPDLNFDMVGFDMVVNPPAPAPPPPTYDAPVAAPEGFTRSPVEDDVLVCPNCGDELCTGDTDQKKQVWIVKGCGHAYCGECQANKTIKRTSKGKEKISGSSRSKPFKQCCVDGCESKTNTRGAMFQVFL</sequence>
<dbReference type="PANTHER" id="PTHR28042">
    <property type="entry name" value="E3 UBIQUITIN-PROTEIN LIGASE COMPLEX SLX5-SLX8 SUBUNIT SLX5"/>
    <property type="match status" value="1"/>
</dbReference>
<accession>A0A6A5WR98</accession>
<name>A0A6A5WR98_9PLEO</name>
<dbReference type="GO" id="GO:0033768">
    <property type="term" value="C:SUMO-targeted ubiquitin ligase complex"/>
    <property type="evidence" value="ECO:0007669"/>
    <property type="project" value="TreeGrafter"/>
</dbReference>
<feature type="compositionally biased region" description="Polar residues" evidence="1">
    <location>
        <begin position="43"/>
        <end position="52"/>
    </location>
</feature>
<evidence type="ECO:0000313" key="3">
    <source>
        <dbReference type="Proteomes" id="UP000799779"/>
    </source>
</evidence>
<feature type="region of interest" description="Disordered" evidence="1">
    <location>
        <begin position="1"/>
        <end position="174"/>
    </location>
</feature>
<dbReference type="AlphaFoldDB" id="A0A6A5WR98"/>
<gene>
    <name evidence="2" type="ORF">P154DRAFT_51431</name>
</gene>
<feature type="compositionally biased region" description="Basic residues" evidence="1">
    <location>
        <begin position="221"/>
        <end position="230"/>
    </location>
</feature>
<feature type="compositionally biased region" description="Polar residues" evidence="1">
    <location>
        <begin position="106"/>
        <end position="117"/>
    </location>
</feature>
<dbReference type="GO" id="GO:0004842">
    <property type="term" value="F:ubiquitin-protein transferase activity"/>
    <property type="evidence" value="ECO:0007669"/>
    <property type="project" value="TreeGrafter"/>
</dbReference>
<dbReference type="PANTHER" id="PTHR28042:SF1">
    <property type="entry name" value="E3 UBIQUITIN-PROTEIN LIGASE COMPLEX SLX5-SLX8 SUBUNIT SLX5"/>
    <property type="match status" value="1"/>
</dbReference>
<dbReference type="OrthoDB" id="2398441at2759"/>
<organism evidence="2 3">
    <name type="scientific">Amniculicola lignicola CBS 123094</name>
    <dbReference type="NCBI Taxonomy" id="1392246"/>
    <lineage>
        <taxon>Eukaryota</taxon>
        <taxon>Fungi</taxon>
        <taxon>Dikarya</taxon>
        <taxon>Ascomycota</taxon>
        <taxon>Pezizomycotina</taxon>
        <taxon>Dothideomycetes</taxon>
        <taxon>Pleosporomycetidae</taxon>
        <taxon>Pleosporales</taxon>
        <taxon>Amniculicolaceae</taxon>
        <taxon>Amniculicola</taxon>
    </lineage>
</organism>
<dbReference type="InterPro" id="IPR038886">
    <property type="entry name" value="E3_SLX5/Rfp1"/>
</dbReference>
<reference evidence="2" key="1">
    <citation type="journal article" date="2020" name="Stud. Mycol.">
        <title>101 Dothideomycetes genomes: a test case for predicting lifestyles and emergence of pathogens.</title>
        <authorList>
            <person name="Haridas S."/>
            <person name="Albert R."/>
            <person name="Binder M."/>
            <person name="Bloem J."/>
            <person name="Labutti K."/>
            <person name="Salamov A."/>
            <person name="Andreopoulos B."/>
            <person name="Baker S."/>
            <person name="Barry K."/>
            <person name="Bills G."/>
            <person name="Bluhm B."/>
            <person name="Cannon C."/>
            <person name="Castanera R."/>
            <person name="Culley D."/>
            <person name="Daum C."/>
            <person name="Ezra D."/>
            <person name="Gonzalez J."/>
            <person name="Henrissat B."/>
            <person name="Kuo A."/>
            <person name="Liang C."/>
            <person name="Lipzen A."/>
            <person name="Lutzoni F."/>
            <person name="Magnuson J."/>
            <person name="Mondo S."/>
            <person name="Nolan M."/>
            <person name="Ohm R."/>
            <person name="Pangilinan J."/>
            <person name="Park H.-J."/>
            <person name="Ramirez L."/>
            <person name="Alfaro M."/>
            <person name="Sun H."/>
            <person name="Tritt A."/>
            <person name="Yoshinaga Y."/>
            <person name="Zwiers L.-H."/>
            <person name="Turgeon B."/>
            <person name="Goodwin S."/>
            <person name="Spatafora J."/>
            <person name="Crous P."/>
            <person name="Grigoriev I."/>
        </authorList>
    </citation>
    <scope>NUCLEOTIDE SEQUENCE</scope>
    <source>
        <strain evidence="2">CBS 123094</strain>
    </source>
</reference>
<feature type="compositionally biased region" description="Polar residues" evidence="1">
    <location>
        <begin position="20"/>
        <end position="33"/>
    </location>
</feature>
<feature type="compositionally biased region" description="Basic and acidic residues" evidence="1">
    <location>
        <begin position="154"/>
        <end position="166"/>
    </location>
</feature>
<protein>
    <submittedName>
        <fullName evidence="2">Uncharacterized protein</fullName>
    </submittedName>
</protein>
<dbReference type="Proteomes" id="UP000799779">
    <property type="component" value="Unassembled WGS sequence"/>
</dbReference>
<dbReference type="EMBL" id="ML977568">
    <property type="protein sequence ID" value="KAF2004222.1"/>
    <property type="molecule type" value="Genomic_DNA"/>
</dbReference>
<proteinExistence type="predicted"/>